<dbReference type="Proteomes" id="UP000006512">
    <property type="component" value="Unassembled WGS sequence"/>
</dbReference>
<keyword evidence="1" id="KW-1133">Transmembrane helix</keyword>
<reference evidence="3" key="1">
    <citation type="submission" date="2011-03" db="EMBL/GenBank/DDBJ databases">
        <title>Draft genome sequence of Brevundimonas diminuta.</title>
        <authorList>
            <person name="Brown P.J.B."/>
            <person name="Buechlein A."/>
            <person name="Hemmerich C."/>
            <person name="Brun Y.V."/>
        </authorList>
    </citation>
    <scope>NUCLEOTIDE SEQUENCE [LARGE SCALE GENOMIC DNA]</scope>
    <source>
        <strain evidence="3">C19</strain>
    </source>
</reference>
<evidence type="ECO:0000256" key="1">
    <source>
        <dbReference type="SAM" id="Phobius"/>
    </source>
</evidence>
<keyword evidence="1" id="KW-0812">Transmembrane</keyword>
<evidence type="ECO:0000313" key="3">
    <source>
        <dbReference type="Proteomes" id="UP000006512"/>
    </source>
</evidence>
<feature type="transmembrane region" description="Helical" evidence="1">
    <location>
        <begin position="21"/>
        <end position="43"/>
    </location>
</feature>
<name>F4QG27_9CAUL</name>
<organism evidence="2 3">
    <name type="scientific">Asticcacaulis biprosthecium C19</name>
    <dbReference type="NCBI Taxonomy" id="715226"/>
    <lineage>
        <taxon>Bacteria</taxon>
        <taxon>Pseudomonadati</taxon>
        <taxon>Pseudomonadota</taxon>
        <taxon>Alphaproteobacteria</taxon>
        <taxon>Caulobacterales</taxon>
        <taxon>Caulobacteraceae</taxon>
        <taxon>Asticcacaulis</taxon>
    </lineage>
</organism>
<protein>
    <submittedName>
        <fullName evidence="2">Putative membrane protein</fullName>
    </submittedName>
</protein>
<dbReference type="RefSeq" id="WP_006270801.1">
    <property type="nucleotide sequence ID" value="NZ_GL883076.1"/>
</dbReference>
<dbReference type="AlphaFoldDB" id="F4QG27"/>
<feature type="transmembrane region" description="Helical" evidence="1">
    <location>
        <begin position="63"/>
        <end position="81"/>
    </location>
</feature>
<accession>F4QG27</accession>
<keyword evidence="1" id="KW-0472">Membrane</keyword>
<gene>
    <name evidence="2" type="ORF">ABI_00700</name>
</gene>
<keyword evidence="3" id="KW-1185">Reference proteome</keyword>
<feature type="transmembrane region" description="Helical" evidence="1">
    <location>
        <begin position="88"/>
        <end position="110"/>
    </location>
</feature>
<sequence>MKKLVAQASDLRNHLVNNTNIVEDAIVLGALVAGVALFGSAIAGTDTTFAAATTTITNWSTGSLGKLAAVAGIGSALVGLVMKFDWRLIAGAAGIGLTAATGPGIVSALATATF</sequence>
<dbReference type="EMBL" id="GL883076">
    <property type="protein sequence ID" value="EGF93838.1"/>
    <property type="molecule type" value="Genomic_DNA"/>
</dbReference>
<dbReference type="HOGENOM" id="CLU_2285612_0_0_5"/>
<proteinExistence type="predicted"/>
<dbReference type="STRING" id="715226.ABI_00700"/>
<evidence type="ECO:0000313" key="2">
    <source>
        <dbReference type="EMBL" id="EGF93838.1"/>
    </source>
</evidence>